<keyword evidence="3" id="KW-1185">Reference proteome</keyword>
<feature type="compositionally biased region" description="Polar residues" evidence="1">
    <location>
        <begin position="11"/>
        <end position="20"/>
    </location>
</feature>
<proteinExistence type="predicted"/>
<accession>A0AAV7JST1</accession>
<evidence type="ECO:0000256" key="1">
    <source>
        <dbReference type="SAM" id="MobiDB-lite"/>
    </source>
</evidence>
<name>A0AAV7JST1_9METZ</name>
<dbReference type="AlphaFoldDB" id="A0AAV7JST1"/>
<dbReference type="InterPro" id="IPR003903">
    <property type="entry name" value="UIM_dom"/>
</dbReference>
<protein>
    <submittedName>
        <fullName evidence="2">Uncharacterized protein</fullName>
    </submittedName>
</protein>
<gene>
    <name evidence="2" type="ORF">LOD99_4563</name>
</gene>
<dbReference type="PROSITE" id="PS50330">
    <property type="entry name" value="UIM"/>
    <property type="match status" value="1"/>
</dbReference>
<evidence type="ECO:0000313" key="2">
    <source>
        <dbReference type="EMBL" id="KAI6652018.1"/>
    </source>
</evidence>
<organism evidence="2 3">
    <name type="scientific">Oopsacas minuta</name>
    <dbReference type="NCBI Taxonomy" id="111878"/>
    <lineage>
        <taxon>Eukaryota</taxon>
        <taxon>Metazoa</taxon>
        <taxon>Porifera</taxon>
        <taxon>Hexactinellida</taxon>
        <taxon>Hexasterophora</taxon>
        <taxon>Lyssacinosida</taxon>
        <taxon>Leucopsacidae</taxon>
        <taxon>Oopsacas</taxon>
    </lineage>
</organism>
<dbReference type="Gene3D" id="6.10.140.100">
    <property type="match status" value="1"/>
</dbReference>
<feature type="region of interest" description="Disordered" evidence="1">
    <location>
        <begin position="1"/>
        <end position="25"/>
    </location>
</feature>
<feature type="region of interest" description="Disordered" evidence="1">
    <location>
        <begin position="39"/>
        <end position="73"/>
    </location>
</feature>
<dbReference type="SMART" id="SM00726">
    <property type="entry name" value="UIM"/>
    <property type="match status" value="2"/>
</dbReference>
<dbReference type="EMBL" id="JAKMXF010000300">
    <property type="protein sequence ID" value="KAI6652018.1"/>
    <property type="molecule type" value="Genomic_DNA"/>
</dbReference>
<dbReference type="Proteomes" id="UP001165289">
    <property type="component" value="Unassembled WGS sequence"/>
</dbReference>
<reference evidence="2 3" key="1">
    <citation type="journal article" date="2023" name="BMC Biol.">
        <title>The compact genome of the sponge Oopsacas minuta (Hexactinellida) is lacking key metazoan core genes.</title>
        <authorList>
            <person name="Santini S."/>
            <person name="Schenkelaars Q."/>
            <person name="Jourda C."/>
            <person name="Duchesne M."/>
            <person name="Belahbib H."/>
            <person name="Rocher C."/>
            <person name="Selva M."/>
            <person name="Riesgo A."/>
            <person name="Vervoort M."/>
            <person name="Leys S.P."/>
            <person name="Kodjabachian L."/>
            <person name="Le Bivic A."/>
            <person name="Borchiellini C."/>
            <person name="Claverie J.M."/>
            <person name="Renard E."/>
        </authorList>
    </citation>
    <scope>NUCLEOTIDE SEQUENCE [LARGE SCALE GENOMIC DNA]</scope>
    <source>
        <strain evidence="2">SPO-2</strain>
    </source>
</reference>
<sequence>MRPATDANCRILSTQNTSLKPKNKAEEDKLIAEAIAASLKESQRQGARANPPKPTLPSSSSVPKTAKERKEQEDIDFAIALSLSEADRAKKQKAISVK</sequence>
<comment type="caution">
    <text evidence="2">The sequence shown here is derived from an EMBL/GenBank/DDBJ whole genome shotgun (WGS) entry which is preliminary data.</text>
</comment>
<evidence type="ECO:0000313" key="3">
    <source>
        <dbReference type="Proteomes" id="UP001165289"/>
    </source>
</evidence>